<feature type="domain" description="Penicillin-binding protein transpeptidase" evidence="5">
    <location>
        <begin position="262"/>
        <end position="559"/>
    </location>
</feature>
<dbReference type="EMBL" id="JADKFW010000012">
    <property type="protein sequence ID" value="MBK9718694.1"/>
    <property type="molecule type" value="Genomic_DNA"/>
</dbReference>
<evidence type="ECO:0000256" key="2">
    <source>
        <dbReference type="ARBA" id="ARBA00022645"/>
    </source>
</evidence>
<name>A0A9D7SB55_9BACT</name>
<keyword evidence="2" id="KW-0645">Protease</keyword>
<gene>
    <name evidence="7" type="ORF">IPO85_14505</name>
</gene>
<keyword evidence="4" id="KW-1133">Transmembrane helix</keyword>
<comment type="subcellular location">
    <subcellularLocation>
        <location evidence="1">Membrane</location>
    </subcellularLocation>
</comment>
<dbReference type="GO" id="GO:0008658">
    <property type="term" value="F:penicillin binding"/>
    <property type="evidence" value="ECO:0007669"/>
    <property type="project" value="InterPro"/>
</dbReference>
<dbReference type="Gene3D" id="3.90.1310.10">
    <property type="entry name" value="Penicillin-binding protein 2a (Domain 2)"/>
    <property type="match status" value="1"/>
</dbReference>
<proteinExistence type="predicted"/>
<evidence type="ECO:0000256" key="4">
    <source>
        <dbReference type="SAM" id="Phobius"/>
    </source>
</evidence>
<protein>
    <submittedName>
        <fullName evidence="7">Penicillin-binding protein 2</fullName>
    </submittedName>
</protein>
<dbReference type="AlphaFoldDB" id="A0A9D7SB55"/>
<accession>A0A9D7SB55</accession>
<organism evidence="7 8">
    <name type="scientific">Candidatus Defluviibacterium haderslevense</name>
    <dbReference type="NCBI Taxonomy" id="2981993"/>
    <lineage>
        <taxon>Bacteria</taxon>
        <taxon>Pseudomonadati</taxon>
        <taxon>Bacteroidota</taxon>
        <taxon>Saprospiria</taxon>
        <taxon>Saprospirales</taxon>
        <taxon>Saprospiraceae</taxon>
        <taxon>Candidatus Defluviibacterium</taxon>
    </lineage>
</organism>
<dbReference type="GO" id="GO:0005886">
    <property type="term" value="C:plasma membrane"/>
    <property type="evidence" value="ECO:0007669"/>
    <property type="project" value="TreeGrafter"/>
</dbReference>
<dbReference type="Gene3D" id="3.40.710.10">
    <property type="entry name" value="DD-peptidase/beta-lactamase superfamily"/>
    <property type="match status" value="1"/>
</dbReference>
<dbReference type="SUPFAM" id="SSF56601">
    <property type="entry name" value="beta-lactamase/transpeptidase-like"/>
    <property type="match status" value="1"/>
</dbReference>
<dbReference type="PANTHER" id="PTHR30627">
    <property type="entry name" value="PEPTIDOGLYCAN D,D-TRANSPEPTIDASE"/>
    <property type="match status" value="1"/>
</dbReference>
<evidence type="ECO:0000259" key="5">
    <source>
        <dbReference type="Pfam" id="PF00905"/>
    </source>
</evidence>
<evidence type="ECO:0000256" key="3">
    <source>
        <dbReference type="ARBA" id="ARBA00023136"/>
    </source>
</evidence>
<dbReference type="Pfam" id="PF00905">
    <property type="entry name" value="Transpeptidase"/>
    <property type="match status" value="1"/>
</dbReference>
<evidence type="ECO:0000256" key="1">
    <source>
        <dbReference type="ARBA" id="ARBA00004370"/>
    </source>
</evidence>
<dbReference type="Pfam" id="PF03717">
    <property type="entry name" value="PBP_dimer"/>
    <property type="match status" value="1"/>
</dbReference>
<sequence length="584" mass="64842">MDRKKEFLIRVYVVMAGFILVGIILASKAFIISNIEGDKWRKMADELYFKLISIEAERGKILADDGSPLAISLPFFEIRMDTKAKGLTKEVFKKNVDSLAICLANDIMLDQTPAEIKNWLIKERQRENRYLLIARSLDFQQYELLKSFPIFRGGQNKGGLIVIRKDRREKPFKFLASRTIGLNRENAQSIGLESSFDSFLKGVEGQCLMKKVGDKIYLPVDDVNQIEAKKGSDIVTTINVGIQEVAEEALAEALTKHNADKGCAVVMEVKTGAIKAIANLGKNPAGEYVEDFNYAVGLSTEPGSTMKLASTLALLDDGHVDLKTPVDINGGSCYFYNKKMNDSKMHGYTNVDLQFAFEQSSNVGISKLAWSVFSSTEGQKKFAQYYEKFGLLKKTGIALEGEPKPLIKNPVAFKDKWYGTTLPWMSVGYEMLLTPLQILNFYNAIANGGKMMKPLIVSSVVDDDNEISTYRPKVLVDSIASESALLQINALLKGVLESGTAKAIKSEQYSISGKTGTAVTNYFVTGFEKKDYQASFCGFFPSENPIYSCIVVVYNPTQGGFMVVKQQLRFLEKLQIVVCVISIG</sequence>
<dbReference type="InterPro" id="IPR001460">
    <property type="entry name" value="PCN-bd_Tpept"/>
</dbReference>
<comment type="caution">
    <text evidence="7">The sequence shown here is derived from an EMBL/GenBank/DDBJ whole genome shotgun (WGS) entry which is preliminary data.</text>
</comment>
<reference evidence="7 8" key="1">
    <citation type="submission" date="2020-10" db="EMBL/GenBank/DDBJ databases">
        <title>Connecting structure to function with the recovery of over 1000 high-quality activated sludge metagenome-assembled genomes encoding full-length rRNA genes using long-read sequencing.</title>
        <authorList>
            <person name="Singleton C.M."/>
            <person name="Petriglieri F."/>
            <person name="Kristensen J.M."/>
            <person name="Kirkegaard R.H."/>
            <person name="Michaelsen T.Y."/>
            <person name="Andersen M.H."/>
            <person name="Karst S.M."/>
            <person name="Dueholm M.S."/>
            <person name="Nielsen P.H."/>
            <person name="Albertsen M."/>
        </authorList>
    </citation>
    <scope>NUCLEOTIDE SEQUENCE [LARGE SCALE GENOMIC DNA]</scope>
    <source>
        <strain evidence="7">Ribe_18-Q3-R11-54_BAT3C.373</strain>
    </source>
</reference>
<evidence type="ECO:0000259" key="6">
    <source>
        <dbReference type="Pfam" id="PF03717"/>
    </source>
</evidence>
<dbReference type="GO" id="GO:0071555">
    <property type="term" value="P:cell wall organization"/>
    <property type="evidence" value="ECO:0007669"/>
    <property type="project" value="TreeGrafter"/>
</dbReference>
<keyword evidence="4" id="KW-0812">Transmembrane</keyword>
<keyword evidence="2" id="KW-0378">Hydrolase</keyword>
<dbReference type="PANTHER" id="PTHR30627:SF1">
    <property type="entry name" value="PEPTIDOGLYCAN D,D-TRANSPEPTIDASE FTSI"/>
    <property type="match status" value="1"/>
</dbReference>
<feature type="domain" description="Penicillin-binding protein dimerisation" evidence="6">
    <location>
        <begin position="54"/>
        <end position="185"/>
    </location>
</feature>
<evidence type="ECO:0000313" key="8">
    <source>
        <dbReference type="Proteomes" id="UP000808349"/>
    </source>
</evidence>
<dbReference type="InterPro" id="IPR012338">
    <property type="entry name" value="Beta-lactam/transpept-like"/>
</dbReference>
<dbReference type="GO" id="GO:0004180">
    <property type="term" value="F:carboxypeptidase activity"/>
    <property type="evidence" value="ECO:0007669"/>
    <property type="project" value="UniProtKB-KW"/>
</dbReference>
<dbReference type="Proteomes" id="UP000808349">
    <property type="component" value="Unassembled WGS sequence"/>
</dbReference>
<evidence type="ECO:0000313" key="7">
    <source>
        <dbReference type="EMBL" id="MBK9718694.1"/>
    </source>
</evidence>
<keyword evidence="3 4" id="KW-0472">Membrane</keyword>
<feature type="transmembrane region" description="Helical" evidence="4">
    <location>
        <begin position="7"/>
        <end position="26"/>
    </location>
</feature>
<dbReference type="InterPro" id="IPR005311">
    <property type="entry name" value="PBP_dimer"/>
</dbReference>
<dbReference type="SUPFAM" id="SSF56519">
    <property type="entry name" value="Penicillin binding protein dimerisation domain"/>
    <property type="match status" value="1"/>
</dbReference>
<dbReference type="Gene3D" id="3.30.450.330">
    <property type="match status" value="1"/>
</dbReference>
<dbReference type="InterPro" id="IPR050515">
    <property type="entry name" value="Beta-lactam/transpept"/>
</dbReference>
<dbReference type="InterPro" id="IPR036138">
    <property type="entry name" value="PBP_dimer_sf"/>
</dbReference>
<keyword evidence="2" id="KW-0121">Carboxypeptidase</keyword>